<gene>
    <name evidence="2" type="ORF">EHS89_03790</name>
</gene>
<dbReference type="GO" id="GO:0019629">
    <property type="term" value="P:propionate catabolic process, 2-methylcitrate cycle"/>
    <property type="evidence" value="ECO:0007669"/>
    <property type="project" value="TreeGrafter"/>
</dbReference>
<dbReference type="InterPro" id="IPR015813">
    <property type="entry name" value="Pyrv/PenolPyrv_kinase-like_dom"/>
</dbReference>
<proteinExistence type="predicted"/>
<reference evidence="2 3" key="1">
    <citation type="submission" date="2018-11" db="EMBL/GenBank/DDBJ databases">
        <title>The draft genome sequence of Amphritea balenae JAMM 1525T.</title>
        <authorList>
            <person name="Fang Z."/>
            <person name="Zhang Y."/>
            <person name="Han X."/>
        </authorList>
    </citation>
    <scope>NUCLEOTIDE SEQUENCE [LARGE SCALE GENOMIC DNA]</scope>
    <source>
        <strain evidence="2 3">JAMM 1525</strain>
    </source>
</reference>
<dbReference type="EMBL" id="RQXV01000001">
    <property type="protein sequence ID" value="RRD01688.1"/>
    <property type="molecule type" value="Genomic_DNA"/>
</dbReference>
<sequence length="282" mass="31018">MTTISRQRMRDLLDREQCITCASVFDPLSSRMAEEIGFQAGILGGSVASLMALGMPDIYLLTLNELAAQAKRVCQASDLPVIVDGDSGYGNSLNVMRTVEELEHAGAAMVTIEDTIIPKLYKQPEMNLSSVEEGCSKLNAALQARRDPALSIFARTHAQQPLEQMLERVKAYSRLGVDGICIFGLTEREKLVELSGSTDLPIMLISYGETQLGSKRQLAEQQVRIQFAGHAAYEEAVQAVYQSLSELYAGETSTNPLPEARDLISRFSENAKYHEMTADCFL</sequence>
<comment type="caution">
    <text evidence="2">The sequence shown here is derived from an EMBL/GenBank/DDBJ whole genome shotgun (WGS) entry which is preliminary data.</text>
</comment>
<dbReference type="InterPro" id="IPR039556">
    <property type="entry name" value="ICL/PEPM"/>
</dbReference>
<dbReference type="Pfam" id="PF13714">
    <property type="entry name" value="PEP_mutase"/>
    <property type="match status" value="1"/>
</dbReference>
<dbReference type="CDD" id="cd00377">
    <property type="entry name" value="ICL_PEPM"/>
    <property type="match status" value="1"/>
</dbReference>
<organism evidence="2 3">
    <name type="scientific">Amphritea balenae</name>
    <dbReference type="NCBI Taxonomy" id="452629"/>
    <lineage>
        <taxon>Bacteria</taxon>
        <taxon>Pseudomonadati</taxon>
        <taxon>Pseudomonadota</taxon>
        <taxon>Gammaproteobacteria</taxon>
        <taxon>Oceanospirillales</taxon>
        <taxon>Oceanospirillaceae</taxon>
        <taxon>Amphritea</taxon>
    </lineage>
</organism>
<name>A0A3P1SXA9_9GAMM</name>
<evidence type="ECO:0000256" key="1">
    <source>
        <dbReference type="ARBA" id="ARBA00022723"/>
    </source>
</evidence>
<protein>
    <submittedName>
        <fullName evidence="2">Oxaloacetate decarboxylase</fullName>
    </submittedName>
</protein>
<keyword evidence="1" id="KW-0479">Metal-binding</keyword>
<evidence type="ECO:0000313" key="2">
    <source>
        <dbReference type="EMBL" id="RRD01688.1"/>
    </source>
</evidence>
<dbReference type="Proteomes" id="UP000267535">
    <property type="component" value="Unassembled WGS sequence"/>
</dbReference>
<dbReference type="OrthoDB" id="9771433at2"/>
<dbReference type="InterPro" id="IPR040442">
    <property type="entry name" value="Pyrv_kinase-like_dom_sf"/>
</dbReference>
<dbReference type="PANTHER" id="PTHR42905">
    <property type="entry name" value="PHOSPHOENOLPYRUVATE CARBOXYLASE"/>
    <property type="match status" value="1"/>
</dbReference>
<dbReference type="PANTHER" id="PTHR42905:SF3">
    <property type="entry name" value="OXALOACETATE DECARBOXYLASE"/>
    <property type="match status" value="1"/>
</dbReference>
<dbReference type="AlphaFoldDB" id="A0A3P1SXA9"/>
<dbReference type="RefSeq" id="WP_124924761.1">
    <property type="nucleotide sequence ID" value="NZ_BMOH01000001.1"/>
</dbReference>
<dbReference type="Gene3D" id="3.20.20.60">
    <property type="entry name" value="Phosphoenolpyruvate-binding domains"/>
    <property type="match status" value="1"/>
</dbReference>
<accession>A0A3P1SXA9</accession>
<keyword evidence="3" id="KW-1185">Reference proteome</keyword>
<dbReference type="GO" id="GO:0046872">
    <property type="term" value="F:metal ion binding"/>
    <property type="evidence" value="ECO:0007669"/>
    <property type="project" value="UniProtKB-KW"/>
</dbReference>
<dbReference type="GO" id="GO:0046421">
    <property type="term" value="F:methylisocitrate lyase activity"/>
    <property type="evidence" value="ECO:0007669"/>
    <property type="project" value="TreeGrafter"/>
</dbReference>
<evidence type="ECO:0000313" key="3">
    <source>
        <dbReference type="Proteomes" id="UP000267535"/>
    </source>
</evidence>
<dbReference type="SUPFAM" id="SSF51621">
    <property type="entry name" value="Phosphoenolpyruvate/pyruvate domain"/>
    <property type="match status" value="1"/>
</dbReference>